<reference evidence="1" key="1">
    <citation type="submission" date="2020-04" db="EMBL/GenBank/DDBJ databases">
        <title>Deep metagenomics examines the oral microbiome during advanced dental caries in children, revealing novel taxa and co-occurrences with host molecules.</title>
        <authorList>
            <person name="Baker J.L."/>
            <person name="Morton J.T."/>
            <person name="Dinis M."/>
            <person name="Alvarez R."/>
            <person name="Tran N.C."/>
            <person name="Knight R."/>
            <person name="Edlund A."/>
        </authorList>
    </citation>
    <scope>NUCLEOTIDE SEQUENCE</scope>
    <source>
        <strain evidence="1">JCVI_38_bin.19</strain>
    </source>
</reference>
<comment type="caution">
    <text evidence="1">The sequence shown here is derived from an EMBL/GenBank/DDBJ whole genome shotgun (WGS) entry which is preliminary data.</text>
</comment>
<accession>A0A930DKT9</accession>
<dbReference type="Pfam" id="PF04365">
    <property type="entry name" value="BrnT_toxin"/>
    <property type="match status" value="1"/>
</dbReference>
<dbReference type="RefSeq" id="WP_007157298.1">
    <property type="nucleotide sequence ID" value="NZ_CAUVME010000005.1"/>
</dbReference>
<sequence>MEDRKDEIRFEWDDRKNQINIKKHGISFLEAEEAFFDDCAVRFDDPEHSIGEERFLLIGATVRGLLMVCHCYREEGEVIRLISARKATKNERLIYIKENE</sequence>
<dbReference type="InterPro" id="IPR038573">
    <property type="entry name" value="BrnT_sf"/>
</dbReference>
<evidence type="ECO:0000313" key="1">
    <source>
        <dbReference type="EMBL" id="MBF1272660.1"/>
    </source>
</evidence>
<organism evidence="1 2">
    <name type="scientific">Oribacterium sinus</name>
    <dbReference type="NCBI Taxonomy" id="237576"/>
    <lineage>
        <taxon>Bacteria</taxon>
        <taxon>Bacillati</taxon>
        <taxon>Bacillota</taxon>
        <taxon>Clostridia</taxon>
        <taxon>Lachnospirales</taxon>
        <taxon>Lachnospiraceae</taxon>
        <taxon>Oribacterium</taxon>
    </lineage>
</organism>
<dbReference type="EMBL" id="JABZRA010000046">
    <property type="protein sequence ID" value="MBF1272660.1"/>
    <property type="molecule type" value="Genomic_DNA"/>
</dbReference>
<dbReference type="Proteomes" id="UP000775770">
    <property type="component" value="Unassembled WGS sequence"/>
</dbReference>
<name>A0A930DKT9_9FIRM</name>
<gene>
    <name evidence="1" type="ORF">HXM90_04475</name>
</gene>
<evidence type="ECO:0000313" key="2">
    <source>
        <dbReference type="Proteomes" id="UP000775770"/>
    </source>
</evidence>
<dbReference type="InterPro" id="IPR007460">
    <property type="entry name" value="BrnT_toxin"/>
</dbReference>
<protein>
    <submittedName>
        <fullName evidence="1">BrnT family toxin</fullName>
    </submittedName>
</protein>
<dbReference type="AlphaFoldDB" id="A0A930DKT9"/>
<dbReference type="Gene3D" id="3.10.450.530">
    <property type="entry name" value="Ribonuclease toxin, BrnT, of type II toxin-antitoxin system"/>
    <property type="match status" value="1"/>
</dbReference>
<proteinExistence type="predicted"/>